<organism evidence="1 2">
    <name type="scientific">Pullulanibacillus pueri</name>
    <dbReference type="NCBI Taxonomy" id="1437324"/>
    <lineage>
        <taxon>Bacteria</taxon>
        <taxon>Bacillati</taxon>
        <taxon>Bacillota</taxon>
        <taxon>Bacilli</taxon>
        <taxon>Bacillales</taxon>
        <taxon>Sporolactobacillaceae</taxon>
        <taxon>Pullulanibacillus</taxon>
    </lineage>
</organism>
<dbReference type="RefSeq" id="WP_188497437.1">
    <property type="nucleotide sequence ID" value="NZ_BMFV01000015.1"/>
</dbReference>
<dbReference type="PANTHER" id="PTHR43649">
    <property type="entry name" value="ARABINOSE-BINDING PROTEIN-RELATED"/>
    <property type="match status" value="1"/>
</dbReference>
<proteinExistence type="predicted"/>
<dbReference type="PANTHER" id="PTHR43649:SF11">
    <property type="entry name" value="ABC TRANSPORTER SUBSTRATE-BINDING PROTEIN YESO-RELATED"/>
    <property type="match status" value="1"/>
</dbReference>
<name>A0A8J2ZWJ8_9BACL</name>
<dbReference type="CDD" id="cd13585">
    <property type="entry name" value="PBP2_TMBP_like"/>
    <property type="match status" value="1"/>
</dbReference>
<gene>
    <name evidence="1" type="primary">yesO</name>
    <name evidence="1" type="ORF">GCM10007096_21830</name>
</gene>
<accession>A0A8J2ZWJ8</accession>
<dbReference type="PROSITE" id="PS51257">
    <property type="entry name" value="PROKAR_LIPOPROTEIN"/>
    <property type="match status" value="1"/>
</dbReference>
<dbReference type="InterPro" id="IPR006059">
    <property type="entry name" value="SBP"/>
</dbReference>
<reference evidence="1" key="1">
    <citation type="journal article" date="2014" name="Int. J. Syst. Evol. Microbiol.">
        <title>Complete genome sequence of Corynebacterium casei LMG S-19264T (=DSM 44701T), isolated from a smear-ripened cheese.</title>
        <authorList>
            <consortium name="US DOE Joint Genome Institute (JGI-PGF)"/>
            <person name="Walter F."/>
            <person name="Albersmeier A."/>
            <person name="Kalinowski J."/>
            <person name="Ruckert C."/>
        </authorList>
    </citation>
    <scope>NUCLEOTIDE SEQUENCE</scope>
    <source>
        <strain evidence="1">CGMCC 1.12777</strain>
    </source>
</reference>
<protein>
    <submittedName>
        <fullName evidence="1">Putative ABC transporter substrate-binding protein YesO</fullName>
    </submittedName>
</protein>
<comment type="caution">
    <text evidence="1">The sequence shown here is derived from an EMBL/GenBank/DDBJ whole genome shotgun (WGS) entry which is preliminary data.</text>
</comment>
<dbReference type="AlphaFoldDB" id="A0A8J2ZWJ8"/>
<dbReference type="Pfam" id="PF01547">
    <property type="entry name" value="SBP_bac_1"/>
    <property type="match status" value="1"/>
</dbReference>
<dbReference type="Proteomes" id="UP000656813">
    <property type="component" value="Unassembled WGS sequence"/>
</dbReference>
<dbReference type="Gene3D" id="3.40.190.10">
    <property type="entry name" value="Periplasmic binding protein-like II"/>
    <property type="match status" value="2"/>
</dbReference>
<dbReference type="InterPro" id="IPR050490">
    <property type="entry name" value="Bact_solute-bd_prot1"/>
</dbReference>
<reference evidence="1" key="2">
    <citation type="submission" date="2020-09" db="EMBL/GenBank/DDBJ databases">
        <authorList>
            <person name="Sun Q."/>
            <person name="Zhou Y."/>
        </authorList>
    </citation>
    <scope>NUCLEOTIDE SEQUENCE</scope>
    <source>
        <strain evidence="1">CGMCC 1.12777</strain>
    </source>
</reference>
<keyword evidence="2" id="KW-1185">Reference proteome</keyword>
<sequence length="437" mass="48453">MLKHKVVYVFLLIMLAFGLMGCSNNSNGNASGENSKKVTIRFGWWGDPPRNKVYNAIIAEFEKEHPDIKVKGEALSRGDYWDKMATEIAGGNAPDIIGMHQTFVSDYARRNTLLSLDKYINSGVINLDDFPDSVKASSKVGNTTYMVAQGVTMSGQIYNASLLKELGVSTPDMDWSWDDFSDKALEIKKAFEAKGEGKGHWGVSDQSNNFQPLFQYYVREKGNQLYTEDGKIAFTEQNVIDWFTMWDKLRKEGAIPDAATSDEYANVSLEQSLIVKGKVAISGLPANQLYLYQQQMKDQKVEMIRQPTLEGKGGELIEGAYLSISAESKHPKEAAEFINFFVNNERAGKIFKVEQGNPGSTKIAKLIEPSLEPAQQSAMKFIEDTLQTATKAPYPPKGNTEITTAFEDAASSIAFGKASIKEASDTFMKKAKSILNQ</sequence>
<evidence type="ECO:0000313" key="2">
    <source>
        <dbReference type="Proteomes" id="UP000656813"/>
    </source>
</evidence>
<dbReference type="SUPFAM" id="SSF53850">
    <property type="entry name" value="Periplasmic binding protein-like II"/>
    <property type="match status" value="1"/>
</dbReference>
<dbReference type="EMBL" id="BMFV01000015">
    <property type="protein sequence ID" value="GGH82441.1"/>
    <property type="molecule type" value="Genomic_DNA"/>
</dbReference>
<evidence type="ECO:0000313" key="1">
    <source>
        <dbReference type="EMBL" id="GGH82441.1"/>
    </source>
</evidence>